<dbReference type="Proteomes" id="UP000186817">
    <property type="component" value="Unassembled WGS sequence"/>
</dbReference>
<name>A0A1Q9DQG8_SYMMI</name>
<evidence type="ECO:0000313" key="2">
    <source>
        <dbReference type="Proteomes" id="UP000186817"/>
    </source>
</evidence>
<proteinExistence type="predicted"/>
<reference evidence="1 2" key="1">
    <citation type="submission" date="2016-02" db="EMBL/GenBank/DDBJ databases">
        <title>Genome analysis of coral dinoflagellate symbionts highlights evolutionary adaptations to a symbiotic lifestyle.</title>
        <authorList>
            <person name="Aranda M."/>
            <person name="Li Y."/>
            <person name="Liew Y.J."/>
            <person name="Baumgarten S."/>
            <person name="Simakov O."/>
            <person name="Wilson M."/>
            <person name="Piel J."/>
            <person name="Ashoor H."/>
            <person name="Bougouffa S."/>
            <person name="Bajic V.B."/>
            <person name="Ryu T."/>
            <person name="Ravasi T."/>
            <person name="Bayer T."/>
            <person name="Micklem G."/>
            <person name="Kim H."/>
            <person name="Bhak J."/>
            <person name="Lajeunesse T.C."/>
            <person name="Voolstra C.R."/>
        </authorList>
    </citation>
    <scope>NUCLEOTIDE SEQUENCE [LARGE SCALE GENOMIC DNA]</scope>
    <source>
        <strain evidence="1 2">CCMP2467</strain>
    </source>
</reference>
<evidence type="ECO:0000313" key="1">
    <source>
        <dbReference type="EMBL" id="OLP97426.1"/>
    </source>
</evidence>
<dbReference type="AlphaFoldDB" id="A0A1Q9DQG8"/>
<evidence type="ECO:0008006" key="3">
    <source>
        <dbReference type="Google" id="ProtNLM"/>
    </source>
</evidence>
<organism evidence="1 2">
    <name type="scientific">Symbiodinium microadriaticum</name>
    <name type="common">Dinoflagellate</name>
    <name type="synonym">Zooxanthella microadriatica</name>
    <dbReference type="NCBI Taxonomy" id="2951"/>
    <lineage>
        <taxon>Eukaryota</taxon>
        <taxon>Sar</taxon>
        <taxon>Alveolata</taxon>
        <taxon>Dinophyceae</taxon>
        <taxon>Suessiales</taxon>
        <taxon>Symbiodiniaceae</taxon>
        <taxon>Symbiodinium</taxon>
    </lineage>
</organism>
<dbReference type="Gene3D" id="3.80.10.10">
    <property type="entry name" value="Ribonuclease Inhibitor"/>
    <property type="match status" value="1"/>
</dbReference>
<keyword evidence="2" id="KW-1185">Reference proteome</keyword>
<gene>
    <name evidence="1" type="ORF">AK812_SmicGene20254</name>
</gene>
<dbReference type="OrthoDB" id="10019582at2759"/>
<dbReference type="SUPFAM" id="SSF52047">
    <property type="entry name" value="RNI-like"/>
    <property type="match status" value="1"/>
</dbReference>
<dbReference type="EMBL" id="LSRX01000433">
    <property type="protein sequence ID" value="OLP97426.1"/>
    <property type="molecule type" value="Genomic_DNA"/>
</dbReference>
<comment type="caution">
    <text evidence="1">The sequence shown here is derived from an EMBL/GenBank/DDBJ whole genome shotgun (WGS) entry which is preliminary data.</text>
</comment>
<dbReference type="Gene3D" id="3.40.50.300">
    <property type="entry name" value="P-loop containing nucleotide triphosphate hydrolases"/>
    <property type="match status" value="1"/>
</dbReference>
<accession>A0A1Q9DQG8</accession>
<dbReference type="InterPro" id="IPR032675">
    <property type="entry name" value="LRR_dom_sf"/>
</dbReference>
<protein>
    <recommendedName>
        <fullName evidence="3">Protein NLRC3</fullName>
    </recommendedName>
</protein>
<sequence length="646" mass="71992">MRLCRAERFPGMWCNGGNVAELLACEGGAGQSILLIDEPALEQLLQPEKMLWPEVLDAFKANQEPPKVPGAFCDLLATKTFSKAEDLQMLQVTRSSALQRGSVQVYCDLGWGDAAAADLSLAVQACHLLVNIVPWYAKPEFRVRVAESAGNGVADEGCRVLFVSGLKLGEAFAACSSLAQITLRSNRVGDVGARHIAEQMPRCLSMEATELDLSFNKIANAPWDCRGGFATFWGWLEVSCLTPAIFAYSNDRKVLTPTLPSMFHSVLLTSAWLLLAQGQTCEDSQDVSFLQHALKIGDLGAEVATSAATSPKIATHSLFVKFHKVAGSTWRGFVDEMTGETQACSGNCGNTKWICDQQLSESEPKLREWCYQTKVSWLNTCDRPMHTCTFHQSLEIVREAVSGKTLTLANSSDLAAVSNLWPDKKRLNLLWGVEWARVWLPGNFQNKRILVTTLLREPKERIRSFYYFKNSAPTREGFKAFLEFRRDFVLGNMTQERYEAEKGHQDRAFTTMSLLLRSCCEYETWLGDGSVAKAKLVLSTQFDLVGITERMNDALVSLGRLYGLSAEETARIGLKADQDKLDNSENKLDWTDEELNLTTLVAEKGTQIYDFGQELFERQSVSLFGTYENLRAAVETFEKMDPESLE</sequence>
<dbReference type="InterPro" id="IPR027417">
    <property type="entry name" value="P-loop_NTPase"/>
</dbReference>